<dbReference type="GO" id="GO:0031297">
    <property type="term" value="P:replication fork processing"/>
    <property type="evidence" value="ECO:0007669"/>
    <property type="project" value="UniProtKB-ARBA"/>
</dbReference>
<evidence type="ECO:0000259" key="14">
    <source>
        <dbReference type="SMART" id="SM00891"/>
    </source>
</evidence>
<comment type="similarity">
    <text evidence="3 13">Belongs to the XPF family.</text>
</comment>
<evidence type="ECO:0000313" key="15">
    <source>
        <dbReference type="EMBL" id="KMQ93657.1"/>
    </source>
</evidence>
<keyword evidence="10 13" id="KW-0233">DNA recombination</keyword>
<dbReference type="FunFam" id="1.10.150.110:FF:000001">
    <property type="entry name" value="Putative Crossover junction endonuclease MUS81"/>
    <property type="match status" value="1"/>
</dbReference>
<keyword evidence="8 13" id="KW-0378">Hydrolase</keyword>
<evidence type="ECO:0000256" key="2">
    <source>
        <dbReference type="ARBA" id="ARBA00004123"/>
    </source>
</evidence>
<dbReference type="GO" id="GO:0031573">
    <property type="term" value="P:mitotic intra-S DNA damage checkpoint signaling"/>
    <property type="evidence" value="ECO:0007669"/>
    <property type="project" value="TreeGrafter"/>
</dbReference>
<dbReference type="PaxDb" id="67767-A0A0J7KTB9"/>
<dbReference type="Gene3D" id="1.10.150.670">
    <property type="entry name" value="Crossover junction endonuclease EME1, DNA-binding domain"/>
    <property type="match status" value="1"/>
</dbReference>
<dbReference type="STRING" id="67767.A0A0J7KTB9"/>
<keyword evidence="6 13" id="KW-0255">Endonuclease</keyword>
<dbReference type="Gene3D" id="1.10.150.110">
    <property type="entry name" value="DNA polymerase beta, N-terminal domain-like"/>
    <property type="match status" value="1"/>
</dbReference>
<dbReference type="InterPro" id="IPR006166">
    <property type="entry name" value="ERCC4_domain"/>
</dbReference>
<evidence type="ECO:0000313" key="16">
    <source>
        <dbReference type="Proteomes" id="UP000036403"/>
    </source>
</evidence>
<dbReference type="AlphaFoldDB" id="A0A0J7KTB9"/>
<dbReference type="SUPFAM" id="SSF47802">
    <property type="entry name" value="DNA polymerase beta, N-terminal domain-like"/>
    <property type="match status" value="1"/>
</dbReference>
<evidence type="ECO:0000256" key="6">
    <source>
        <dbReference type="ARBA" id="ARBA00022759"/>
    </source>
</evidence>
<comment type="caution">
    <text evidence="15">The sequence shown here is derived from an EMBL/GenBank/DDBJ whole genome shotgun (WGS) entry which is preliminary data.</text>
</comment>
<dbReference type="Proteomes" id="UP000036403">
    <property type="component" value="Unassembled WGS sequence"/>
</dbReference>
<gene>
    <name evidence="15" type="ORF">RF55_6226</name>
</gene>
<dbReference type="GO" id="GO:0000712">
    <property type="term" value="P:resolution of meiotic recombination intermediates"/>
    <property type="evidence" value="ECO:0007669"/>
    <property type="project" value="TreeGrafter"/>
</dbReference>
<dbReference type="CDD" id="cd20074">
    <property type="entry name" value="XPF_nuclease_Mus81"/>
    <property type="match status" value="1"/>
</dbReference>
<dbReference type="InterPro" id="IPR011335">
    <property type="entry name" value="Restrct_endonuc-II-like"/>
</dbReference>
<name>A0A0J7KTB9_LASNI</name>
<dbReference type="InterPro" id="IPR042530">
    <property type="entry name" value="EME1/EME2_C"/>
</dbReference>
<comment type="subcellular location">
    <subcellularLocation>
        <location evidence="2 13">Nucleus</location>
    </subcellularLocation>
</comment>
<dbReference type="Pfam" id="PF02732">
    <property type="entry name" value="ERCC4"/>
    <property type="match status" value="1"/>
</dbReference>
<evidence type="ECO:0000256" key="9">
    <source>
        <dbReference type="ARBA" id="ARBA00022842"/>
    </source>
</evidence>
<dbReference type="PANTHER" id="PTHR13451">
    <property type="entry name" value="CLASS II CROSSOVER JUNCTION ENDONUCLEASE MUS81"/>
    <property type="match status" value="1"/>
</dbReference>
<feature type="domain" description="ERCC4" evidence="14">
    <location>
        <begin position="165"/>
        <end position="326"/>
    </location>
</feature>
<dbReference type="EMBL" id="LBMM01003326">
    <property type="protein sequence ID" value="KMQ93657.1"/>
    <property type="molecule type" value="Genomic_DNA"/>
</dbReference>
<dbReference type="GO" id="GO:0048257">
    <property type="term" value="F:3'-flap endonuclease activity"/>
    <property type="evidence" value="ECO:0007669"/>
    <property type="project" value="TreeGrafter"/>
</dbReference>
<evidence type="ECO:0000256" key="11">
    <source>
        <dbReference type="ARBA" id="ARBA00023204"/>
    </source>
</evidence>
<evidence type="ECO:0000256" key="1">
    <source>
        <dbReference type="ARBA" id="ARBA00001946"/>
    </source>
</evidence>
<proteinExistence type="inferred from homology"/>
<dbReference type="Pfam" id="PF21292">
    <property type="entry name" value="EME1-MUS81_C"/>
    <property type="match status" value="1"/>
</dbReference>
<keyword evidence="9 13" id="KW-0460">Magnesium</keyword>
<dbReference type="Pfam" id="PF14716">
    <property type="entry name" value="HHH_8"/>
    <property type="match status" value="1"/>
</dbReference>
<dbReference type="InterPro" id="IPR047416">
    <property type="entry name" value="XPF_nuclease_Mus81"/>
</dbReference>
<comment type="subunit">
    <text evidence="13">Interacts with EME1.</text>
</comment>
<dbReference type="EC" id="3.1.22.-" evidence="13"/>
<evidence type="ECO:0000256" key="4">
    <source>
        <dbReference type="ARBA" id="ARBA00022722"/>
    </source>
</evidence>
<dbReference type="SUPFAM" id="SSF52980">
    <property type="entry name" value="Restriction endonuclease-like"/>
    <property type="match status" value="1"/>
</dbReference>
<dbReference type="SMART" id="SM00891">
    <property type="entry name" value="ERCC4"/>
    <property type="match status" value="1"/>
</dbReference>
<accession>A0A0J7KTB9</accession>
<keyword evidence="5 13" id="KW-0479">Metal-binding</keyword>
<dbReference type="OrthoDB" id="5963188at2759"/>
<dbReference type="GO" id="GO:0000727">
    <property type="term" value="P:double-strand break repair via break-induced replication"/>
    <property type="evidence" value="ECO:0007669"/>
    <property type="project" value="UniProtKB-UniRule"/>
</dbReference>
<keyword evidence="11 13" id="KW-0234">DNA repair</keyword>
<evidence type="ECO:0000256" key="8">
    <source>
        <dbReference type="ARBA" id="ARBA00022801"/>
    </source>
</evidence>
<dbReference type="InterPro" id="IPR010996">
    <property type="entry name" value="HHH_MUS81"/>
</dbReference>
<keyword evidence="4 13" id="KW-0540">Nuclease</keyword>
<dbReference type="GO" id="GO:0005634">
    <property type="term" value="C:nucleus"/>
    <property type="evidence" value="ECO:0007669"/>
    <property type="project" value="UniProtKB-SubCell"/>
</dbReference>
<evidence type="ECO:0000256" key="7">
    <source>
        <dbReference type="ARBA" id="ARBA00022763"/>
    </source>
</evidence>
<dbReference type="GO" id="GO:0008821">
    <property type="term" value="F:crossover junction DNA endonuclease activity"/>
    <property type="evidence" value="ECO:0007669"/>
    <property type="project" value="UniProtKB-UniRule"/>
</dbReference>
<evidence type="ECO:0000256" key="10">
    <source>
        <dbReference type="ARBA" id="ARBA00023172"/>
    </source>
</evidence>
<comment type="function">
    <text evidence="13">Interacts with EME1 to form a DNA structure-specific endonuclease with substrate preference for branched DNA structures with a 5'-end at the branch nick. Typical substrates include 3'-flap structures, D-loops, replication forks and nicked Holliday junctions. May be required in mitosis for the processing of stalled or collapsed replication fork intermediates. May be required in meiosis for the repair of meiosis-specific double strand breaks subsequent to single-end invasion (SEI).</text>
</comment>
<dbReference type="PANTHER" id="PTHR13451:SF0">
    <property type="entry name" value="CROSSOVER JUNCTION ENDONUCLEASE MUS81"/>
    <property type="match status" value="1"/>
</dbReference>
<dbReference type="GO" id="GO:0046872">
    <property type="term" value="F:metal ion binding"/>
    <property type="evidence" value="ECO:0007669"/>
    <property type="project" value="UniProtKB-UniRule"/>
</dbReference>
<reference evidence="15 16" key="1">
    <citation type="submission" date="2015-04" db="EMBL/GenBank/DDBJ databases">
        <title>Lasius niger genome sequencing.</title>
        <authorList>
            <person name="Konorov E.A."/>
            <person name="Nikitin M.A."/>
            <person name="Kirill M.V."/>
            <person name="Chang P."/>
        </authorList>
    </citation>
    <scope>NUCLEOTIDE SEQUENCE [LARGE SCALE GENOMIC DNA]</scope>
    <source>
        <tissue evidence="15">Whole</tissue>
    </source>
</reference>
<protein>
    <recommendedName>
        <fullName evidence="13">Crossover junction endonuclease MUS81</fullName>
        <ecNumber evidence="13">3.1.22.-</ecNumber>
    </recommendedName>
</protein>
<keyword evidence="7 13" id="KW-0227">DNA damage</keyword>
<dbReference type="InterPro" id="IPR027421">
    <property type="entry name" value="DNA_pol_lamdba_lyase_dom_sf"/>
</dbReference>
<sequence length="365" mass="41884">MKRIKIVPDRPNRLFEIWLEEWRNDAMLRNSILGNQLTKALDSLKRYPLPLESGKECIILQYFGTKLCLMLDKKLEEHRRRESAKAADAHSSEATDNANCIIASKEQEQAVDDKVVEIQKKTARVVRQAKNTKQNAPKKLVNVNEIASKESDRQIYLEPNTFDIILLVDTQETCGGKTKPQHDATLMELTKFGILFEVRRLKIGDFAWIARCRKTKDELIIPYIIERKRMDDLSGSIIDGRFHEQKDKKLVGCKKEHLLQTNDLGSTIEQLIEFKEFNKASSKQRKFKVNEMFIRQLLQLKGMSIDKATAIVERYPSPQILITALENSGNGEQLLANIQVGDKKRQLGPTIGKAVYQLYTTNELS</sequence>
<keyword evidence="12 13" id="KW-0539">Nucleus</keyword>
<dbReference type="GO" id="GO:0048476">
    <property type="term" value="C:Holliday junction resolvase complex"/>
    <property type="evidence" value="ECO:0007669"/>
    <property type="project" value="UniProtKB-UniRule"/>
</dbReference>
<organism evidence="15 16">
    <name type="scientific">Lasius niger</name>
    <name type="common">Black garden ant</name>
    <dbReference type="NCBI Taxonomy" id="67767"/>
    <lineage>
        <taxon>Eukaryota</taxon>
        <taxon>Metazoa</taxon>
        <taxon>Ecdysozoa</taxon>
        <taxon>Arthropoda</taxon>
        <taxon>Hexapoda</taxon>
        <taxon>Insecta</taxon>
        <taxon>Pterygota</taxon>
        <taxon>Neoptera</taxon>
        <taxon>Endopterygota</taxon>
        <taxon>Hymenoptera</taxon>
        <taxon>Apocrita</taxon>
        <taxon>Aculeata</taxon>
        <taxon>Formicoidea</taxon>
        <taxon>Formicidae</taxon>
        <taxon>Formicinae</taxon>
        <taxon>Lasius</taxon>
        <taxon>Lasius</taxon>
    </lineage>
</organism>
<evidence type="ECO:0000256" key="3">
    <source>
        <dbReference type="ARBA" id="ARBA00010015"/>
    </source>
</evidence>
<evidence type="ECO:0000256" key="12">
    <source>
        <dbReference type="ARBA" id="ARBA00023242"/>
    </source>
</evidence>
<dbReference type="GO" id="GO:0003677">
    <property type="term" value="F:DNA binding"/>
    <property type="evidence" value="ECO:0007669"/>
    <property type="project" value="UniProtKB-UniRule"/>
</dbReference>
<dbReference type="InterPro" id="IPR033309">
    <property type="entry name" value="Mus81"/>
</dbReference>
<evidence type="ECO:0000256" key="5">
    <source>
        <dbReference type="ARBA" id="ARBA00022723"/>
    </source>
</evidence>
<comment type="cofactor">
    <cofactor evidence="1 13">
        <name>Mg(2+)</name>
        <dbReference type="ChEBI" id="CHEBI:18420"/>
    </cofactor>
</comment>
<evidence type="ECO:0000256" key="13">
    <source>
        <dbReference type="RuleBase" id="RU369042"/>
    </source>
</evidence>
<keyword evidence="16" id="KW-1185">Reference proteome</keyword>
<dbReference type="GO" id="GO:0006308">
    <property type="term" value="P:DNA catabolic process"/>
    <property type="evidence" value="ECO:0007669"/>
    <property type="project" value="UniProtKB-UniRule"/>
</dbReference>